<evidence type="ECO:0000256" key="1">
    <source>
        <dbReference type="SAM" id="MobiDB-lite"/>
    </source>
</evidence>
<feature type="domain" description="Nucleoporin POM152 ninth Ig-like" evidence="7">
    <location>
        <begin position="1100"/>
        <end position="1173"/>
    </location>
</feature>
<name>A0A1B9IMC0_9TREE</name>
<proteinExistence type="predicted"/>
<sequence length="1275" mass="141058">MSSNSKLGTPLKSSTPAPAPAPPSSSAPPPPPPPVIPSTWLTHSEQRLFFTAIFGLIEISKLWDTFSPLLHLDITPTWSSSLKIQGPYSVIGWTIAEVMGLWLVGILRIPMLTPSYKQLVLLAGLSGLFNLVCWLIVEPSAALFTINVVGPAALGGEWYWNWLYSLKRYSEPSHLEGIHKIRLLPYSTATLNPLSLSYCIPPDSHEPLHIPILFNNSIPEEVTYFVRSLETGHATLEKIVGSQMKKAPTRPARLRITDGDDDLEDGDIEEPESDPLSALILRADPKGKNTNSLEMEIAKLPSVKPPDSMALIPRNLASSQNVLFITVDKPSLITLKSVTDKRGDRFHITPHKEAIIIECPAGGQFIEEEKGNKLILKGDKSKTPDLRCVGDEETAKFQVKGVGPLKAGWKKRSGNKVDTGVIEGIEEDLEPVDDLALVRRDKVSKTHVVPLRVTHSQPGTYTLSLTSVTDALHNTFNPSGHSAEKVFNIIPRPSVRFDCPSTIQLLHNQKSNIPVQVVVDGNLEKDLDVMYTFEALDGKKTSKKLKVSKKREDISVSEPGTYTLIDVEGPCAGGVMEPSSCTVQMIPLPTMDMSVTTLHECAMDVGATAAFDFTGTPPFRLDYTEQRKGGRARTLTETFQTHHGSVVLRPEHEGEYTYTFTSLSDRRYKGVKLDKSPIKQTVHPLANVDMKGRIGDTRRHTLYACSGDQVDVDIEARGIAPLKLTYVKSWSIRSENVTVPITTGRSKISVPVPDELSAKSGANGKLTVALISIEDGNGCVRKLTTPAIEVDIKRQKPTARFAKSQKVTITEGEIAKAPLRLTGEAPWDLTYSVNGKDRKITVRDPNNHLSFSDKGVYKLVKIKDAHCEGDISTNDSTFEIDFKPRPVVSLQQTPGISLSSPNSFKHKNLCAGQEQQVALKFTGQAPYELNYAYTSDGRVSKHKLKSAQETGILHLSSEPGYHRYDFSSIGDGNYPNTEVKISLEHSVYSRPSVSFNKQNTKSLCLDSKLDSSDAKIQLKGSAPFKLHLSVRKPASTSVKTFVVEDIKDNEWRLDLPQYELKEIGRHEITINRLEDSSGCEQVINDSDELRTIVEVVESARIVAVDEKVDLCVGDSLDFLLQGKSPWTIEYEWLNKKHKVTSSASRFSRFAEEKGIFDVKSVALKDNQCKRQVEGMKRIVHALPKAKIVEGEDSLREGDEPATFAVQFTGSAPFSFTYTRSEQYGSKSRVVETQTITDIWENTYTISSSLPGDYAVVAISDKFCRYPPISRSNKER</sequence>
<dbReference type="InterPro" id="IPR056542">
    <property type="entry name" value="Ig-like_POM152_1st"/>
</dbReference>
<dbReference type="GO" id="GO:0017056">
    <property type="term" value="F:structural constituent of nuclear pore"/>
    <property type="evidence" value="ECO:0007669"/>
    <property type="project" value="InterPro"/>
</dbReference>
<dbReference type="GO" id="GO:0070762">
    <property type="term" value="C:nuclear pore transmembrane ring"/>
    <property type="evidence" value="ECO:0007669"/>
    <property type="project" value="TreeGrafter"/>
</dbReference>
<dbReference type="Pfam" id="PF23664">
    <property type="entry name" value="Ig_Pom152"/>
    <property type="match status" value="2"/>
</dbReference>
<dbReference type="Pfam" id="PF24527">
    <property type="entry name" value="Ig-like_Pom152_9"/>
    <property type="match status" value="1"/>
</dbReference>
<dbReference type="Pfam" id="PF24519">
    <property type="entry name" value="Ig-like_Pom152_1"/>
    <property type="match status" value="1"/>
</dbReference>
<feature type="domain" description="Nucleoporin POM152 Ig-like" evidence="5">
    <location>
        <begin position="492"/>
        <end position="581"/>
    </location>
</feature>
<evidence type="ECO:0000313" key="9">
    <source>
        <dbReference type="Proteomes" id="UP000092583"/>
    </source>
</evidence>
<feature type="domain" description="Nucleoporin POM152 N-terminal transmembrane" evidence="4">
    <location>
        <begin position="44"/>
        <end position="136"/>
    </location>
</feature>
<accession>A0A1B9IMC0</accession>
<evidence type="ECO:0000313" key="8">
    <source>
        <dbReference type="EMBL" id="OCF56504.1"/>
    </source>
</evidence>
<evidence type="ECO:0000259" key="5">
    <source>
        <dbReference type="Pfam" id="PF24312"/>
    </source>
</evidence>
<protein>
    <recommendedName>
        <fullName evidence="10">Nucleoporin POM152</fullName>
    </recommendedName>
</protein>
<dbReference type="Pfam" id="PF24097">
    <property type="entry name" value="TMD_POM152"/>
    <property type="match status" value="1"/>
</dbReference>
<keyword evidence="2" id="KW-0812">Transmembrane</keyword>
<evidence type="ECO:0000259" key="6">
    <source>
        <dbReference type="Pfam" id="PF24519"/>
    </source>
</evidence>
<dbReference type="PANTHER" id="PTHR28206:SF1">
    <property type="entry name" value="NUCLEOPORIN POM152"/>
    <property type="match status" value="1"/>
</dbReference>
<feature type="compositionally biased region" description="Pro residues" evidence="1">
    <location>
        <begin position="17"/>
        <end position="36"/>
    </location>
</feature>
<dbReference type="Pfam" id="PF24312">
    <property type="entry name" value="Ig-like_POM152"/>
    <property type="match status" value="2"/>
</dbReference>
<dbReference type="InterPro" id="IPR056540">
    <property type="entry name" value="TMD_POM152"/>
</dbReference>
<feature type="domain" description="Nucleoporin POM152 immunoglobulin-like" evidence="3">
    <location>
        <begin position="587"/>
        <end position="687"/>
    </location>
</feature>
<gene>
    <name evidence="8" type="ORF">L486_05354</name>
</gene>
<dbReference type="InterPro" id="IPR056544">
    <property type="entry name" value="Ig_POM152"/>
</dbReference>
<dbReference type="InterPro" id="IPR056543">
    <property type="entry name" value="Ig-like_POM152_9th"/>
</dbReference>
<dbReference type="STRING" id="1331196.A0A1B9IMC0"/>
<dbReference type="OrthoDB" id="5529162at2759"/>
<evidence type="ECO:0000256" key="2">
    <source>
        <dbReference type="SAM" id="Phobius"/>
    </source>
</evidence>
<feature type="region of interest" description="Disordered" evidence="1">
    <location>
        <begin position="1"/>
        <end position="36"/>
    </location>
</feature>
<evidence type="ECO:0000259" key="3">
    <source>
        <dbReference type="Pfam" id="PF23664"/>
    </source>
</evidence>
<feature type="domain" description="Nucleoporin POM152 Ig-like" evidence="5">
    <location>
        <begin position="796"/>
        <end position="876"/>
    </location>
</feature>
<keyword evidence="2" id="KW-0472">Membrane</keyword>
<dbReference type="EMBL" id="KI669464">
    <property type="protein sequence ID" value="OCF56504.1"/>
    <property type="molecule type" value="Genomic_DNA"/>
</dbReference>
<feature type="domain" description="Nucleoporin POM152 first Ig-like" evidence="6">
    <location>
        <begin position="188"/>
        <end position="354"/>
    </location>
</feature>
<keyword evidence="2" id="KW-1133">Transmembrane helix</keyword>
<dbReference type="InterPro" id="IPR056541">
    <property type="entry name" value="Ig-like_POM152"/>
</dbReference>
<feature type="transmembrane region" description="Helical" evidence="2">
    <location>
        <begin position="119"/>
        <end position="137"/>
    </location>
</feature>
<keyword evidence="9" id="KW-1185">Reference proteome</keyword>
<dbReference type="InterPro" id="IPR037701">
    <property type="entry name" value="Pom152"/>
</dbReference>
<reference evidence="8 9" key="1">
    <citation type="submission" date="2013-07" db="EMBL/GenBank/DDBJ databases">
        <title>The Genome Sequence of Kwoniella mangroviensis CBS10435.</title>
        <authorList>
            <consortium name="The Broad Institute Genome Sequencing Platform"/>
            <person name="Cuomo C."/>
            <person name="Litvintseva A."/>
            <person name="Chen Y."/>
            <person name="Heitman J."/>
            <person name="Sun S."/>
            <person name="Springer D."/>
            <person name="Dromer F."/>
            <person name="Young S.K."/>
            <person name="Zeng Q."/>
            <person name="Gargeya S."/>
            <person name="Fitzgerald M."/>
            <person name="Abouelleil A."/>
            <person name="Alvarado L."/>
            <person name="Berlin A.M."/>
            <person name="Chapman S.B."/>
            <person name="Dewar J."/>
            <person name="Goldberg J."/>
            <person name="Griggs A."/>
            <person name="Gujja S."/>
            <person name="Hansen M."/>
            <person name="Howarth C."/>
            <person name="Imamovic A."/>
            <person name="Larimer J."/>
            <person name="McCowan C."/>
            <person name="Murphy C."/>
            <person name="Pearson M."/>
            <person name="Priest M."/>
            <person name="Roberts A."/>
            <person name="Saif S."/>
            <person name="Shea T."/>
            <person name="Sykes S."/>
            <person name="Wortman J."/>
            <person name="Nusbaum C."/>
            <person name="Birren B."/>
        </authorList>
    </citation>
    <scope>NUCLEOTIDE SEQUENCE [LARGE SCALE GENOMIC DNA]</scope>
    <source>
        <strain evidence="8 9">CBS 10435</strain>
    </source>
</reference>
<evidence type="ECO:0000259" key="4">
    <source>
        <dbReference type="Pfam" id="PF24097"/>
    </source>
</evidence>
<dbReference type="GO" id="GO:0006606">
    <property type="term" value="P:protein import into nucleus"/>
    <property type="evidence" value="ECO:0007669"/>
    <property type="project" value="TreeGrafter"/>
</dbReference>
<dbReference type="GO" id="GO:0006999">
    <property type="term" value="P:nuclear pore organization"/>
    <property type="evidence" value="ECO:0007669"/>
    <property type="project" value="TreeGrafter"/>
</dbReference>
<reference evidence="9" key="2">
    <citation type="submission" date="2013-12" db="EMBL/GenBank/DDBJ databases">
        <title>Evolution of pathogenesis and genome organization in the Tremellales.</title>
        <authorList>
            <person name="Cuomo C."/>
            <person name="Litvintseva A."/>
            <person name="Heitman J."/>
            <person name="Chen Y."/>
            <person name="Sun S."/>
            <person name="Springer D."/>
            <person name="Dromer F."/>
            <person name="Young S."/>
            <person name="Zeng Q."/>
            <person name="Chapman S."/>
            <person name="Gujja S."/>
            <person name="Saif S."/>
            <person name="Birren B."/>
        </authorList>
    </citation>
    <scope>NUCLEOTIDE SEQUENCE [LARGE SCALE GENOMIC DNA]</scope>
    <source>
        <strain evidence="9">CBS 10435</strain>
    </source>
</reference>
<evidence type="ECO:0000259" key="7">
    <source>
        <dbReference type="Pfam" id="PF24527"/>
    </source>
</evidence>
<feature type="domain" description="Nucleoporin POM152 immunoglobulin-like" evidence="3">
    <location>
        <begin position="908"/>
        <end position="980"/>
    </location>
</feature>
<dbReference type="PANTHER" id="PTHR28206">
    <property type="entry name" value="NUCLEOPORIN POM152"/>
    <property type="match status" value="1"/>
</dbReference>
<feature type="transmembrane region" description="Helical" evidence="2">
    <location>
        <begin position="86"/>
        <end position="107"/>
    </location>
</feature>
<organism evidence="8 9">
    <name type="scientific">Kwoniella mangroviensis CBS 10435</name>
    <dbReference type="NCBI Taxonomy" id="1331196"/>
    <lineage>
        <taxon>Eukaryota</taxon>
        <taxon>Fungi</taxon>
        <taxon>Dikarya</taxon>
        <taxon>Basidiomycota</taxon>
        <taxon>Agaricomycotina</taxon>
        <taxon>Tremellomycetes</taxon>
        <taxon>Tremellales</taxon>
        <taxon>Cryptococcaceae</taxon>
        <taxon>Kwoniella</taxon>
    </lineage>
</organism>
<dbReference type="Proteomes" id="UP000092583">
    <property type="component" value="Unassembled WGS sequence"/>
</dbReference>
<dbReference type="AlphaFoldDB" id="A0A1B9IMC0"/>
<evidence type="ECO:0008006" key="10">
    <source>
        <dbReference type="Google" id="ProtNLM"/>
    </source>
</evidence>